<feature type="transmembrane region" description="Helical" evidence="1">
    <location>
        <begin position="91"/>
        <end position="109"/>
    </location>
</feature>
<evidence type="ECO:0000313" key="2">
    <source>
        <dbReference type="EMBL" id="BAD40855.1"/>
    </source>
</evidence>
<evidence type="ECO:0000313" key="3">
    <source>
        <dbReference type="Proteomes" id="UP000000417"/>
    </source>
</evidence>
<feature type="transmembrane region" description="Helical" evidence="1">
    <location>
        <begin position="194"/>
        <end position="214"/>
    </location>
</feature>
<protein>
    <recommendedName>
        <fullName evidence="4">Phosphatidate cytidylyltransferase</fullName>
    </recommendedName>
</protein>
<name>Q67N88_SYMTH</name>
<evidence type="ECO:0008006" key="4">
    <source>
        <dbReference type="Google" id="ProtNLM"/>
    </source>
</evidence>
<feature type="transmembrane region" description="Helical" evidence="1">
    <location>
        <begin position="34"/>
        <end position="53"/>
    </location>
</feature>
<proteinExistence type="predicted"/>
<dbReference type="eggNOG" id="COG0170">
    <property type="taxonomic scope" value="Bacteria"/>
</dbReference>
<dbReference type="STRING" id="292459.STH1870"/>
<accession>Q67N88</accession>
<dbReference type="HOGENOM" id="CLU_058561_7_0_9"/>
<keyword evidence="3" id="KW-1185">Reference proteome</keyword>
<organism evidence="2 3">
    <name type="scientific">Symbiobacterium thermophilum (strain DSM 24528 / JCM 14929 / IAM 14863 / T)</name>
    <dbReference type="NCBI Taxonomy" id="292459"/>
    <lineage>
        <taxon>Bacteria</taxon>
        <taxon>Bacillati</taxon>
        <taxon>Bacillota</taxon>
        <taxon>Clostridia</taxon>
        <taxon>Eubacteriales</taxon>
        <taxon>Symbiobacteriaceae</taxon>
        <taxon>Symbiobacterium</taxon>
    </lineage>
</organism>
<dbReference type="InterPro" id="IPR037997">
    <property type="entry name" value="Dgk1-like"/>
</dbReference>
<dbReference type="PANTHER" id="PTHR31303">
    <property type="entry name" value="CTP-DEPENDENT DIACYLGLYCEROL KINASE 1"/>
    <property type="match status" value="1"/>
</dbReference>
<dbReference type="KEGG" id="sth:STH1870"/>
<dbReference type="AlphaFoldDB" id="Q67N88"/>
<dbReference type="EMBL" id="AP006840">
    <property type="protein sequence ID" value="BAD40855.1"/>
    <property type="molecule type" value="Genomic_DNA"/>
</dbReference>
<dbReference type="GO" id="GO:0004143">
    <property type="term" value="F:ATP-dependent diacylglycerol kinase activity"/>
    <property type="evidence" value="ECO:0007669"/>
    <property type="project" value="InterPro"/>
</dbReference>
<keyword evidence="1" id="KW-0472">Membrane</keyword>
<feature type="transmembrane region" description="Helical" evidence="1">
    <location>
        <begin position="130"/>
        <end position="149"/>
    </location>
</feature>
<sequence>MGVQPPVKRVASVSTPEPDIPCGTNGGYDMLTDLVAGFGKLVVYYGLCVIGALALRRFVRVPAEVFRKTLHLILLGSLFVFLYGFGTWTASALAAVLFVAAVYPALAAAERLPGYSQLLTERKAGEIKRSLVVVFAMYATLAAVGWGWLGERYLVTASVMAWGLGDAAAALVGKRFGSHFIEGRLVEGRKSVEGTLAMFLVSFLSVLAVLLVHSAGNWRVSAPIAAVTAAVSAAVELCTRDGMDTITCPFAAAAVLIPLVRALGV</sequence>
<reference evidence="2 3" key="1">
    <citation type="journal article" date="2004" name="Nucleic Acids Res.">
        <title>Genome sequence of Symbiobacterium thermophilum, an uncultivable bacterium that depends on microbial commensalism.</title>
        <authorList>
            <person name="Ueda K."/>
            <person name="Yamashita A."/>
            <person name="Ishikawa J."/>
            <person name="Shimada M."/>
            <person name="Watsuji T."/>
            <person name="Morimura K."/>
            <person name="Ikeda H."/>
            <person name="Hattori M."/>
            <person name="Beppu T."/>
        </authorList>
    </citation>
    <scope>NUCLEOTIDE SEQUENCE [LARGE SCALE GENOMIC DNA]</scope>
    <source>
        <strain evidence="3">T / IAM 14863</strain>
    </source>
</reference>
<keyword evidence="1" id="KW-1133">Transmembrane helix</keyword>
<gene>
    <name evidence="2" type="ordered locus">STH1870</name>
</gene>
<evidence type="ECO:0000256" key="1">
    <source>
        <dbReference type="SAM" id="Phobius"/>
    </source>
</evidence>
<dbReference type="Proteomes" id="UP000000417">
    <property type="component" value="Chromosome"/>
</dbReference>
<dbReference type="PANTHER" id="PTHR31303:SF1">
    <property type="entry name" value="CTP-DEPENDENT DIACYLGLYCEROL KINASE 1"/>
    <property type="match status" value="1"/>
</dbReference>
<feature type="transmembrane region" description="Helical" evidence="1">
    <location>
        <begin position="65"/>
        <end position="85"/>
    </location>
</feature>
<keyword evidence="1" id="KW-0812">Transmembrane</keyword>